<name>A0A2H3BVC2_9AGAR</name>
<evidence type="ECO:0000313" key="3">
    <source>
        <dbReference type="Proteomes" id="UP000218334"/>
    </source>
</evidence>
<keyword evidence="3" id="KW-1185">Reference proteome</keyword>
<dbReference type="AlphaFoldDB" id="A0A2H3BVC2"/>
<dbReference type="InterPro" id="IPR027443">
    <property type="entry name" value="IPNS-like_sf"/>
</dbReference>
<dbReference type="InterPro" id="IPR026992">
    <property type="entry name" value="DIOX_N"/>
</dbReference>
<evidence type="ECO:0000313" key="2">
    <source>
        <dbReference type="EMBL" id="PBK70942.1"/>
    </source>
</evidence>
<organism evidence="2 3">
    <name type="scientific">Armillaria solidipes</name>
    <dbReference type="NCBI Taxonomy" id="1076256"/>
    <lineage>
        <taxon>Eukaryota</taxon>
        <taxon>Fungi</taxon>
        <taxon>Dikarya</taxon>
        <taxon>Basidiomycota</taxon>
        <taxon>Agaricomycotina</taxon>
        <taxon>Agaricomycetes</taxon>
        <taxon>Agaricomycetidae</taxon>
        <taxon>Agaricales</taxon>
        <taxon>Marasmiineae</taxon>
        <taxon>Physalacriaceae</taxon>
        <taxon>Armillaria</taxon>
    </lineage>
</organism>
<sequence>MTTPHVPVLSLTNCNAPERKAEIVRQIGETCTHQDSYSRSPVPQALIERASETSVRFFVLPVEEKLAFARDPWTNRWHEILERQSLQGVFGHDELGISSRPRRLGLQEQDWIQK</sequence>
<feature type="domain" description="Non-haem dioxygenase N-terminal" evidence="1">
    <location>
        <begin position="6"/>
        <end position="86"/>
    </location>
</feature>
<evidence type="ECO:0000259" key="1">
    <source>
        <dbReference type="Pfam" id="PF14226"/>
    </source>
</evidence>
<dbReference type="Pfam" id="PF14226">
    <property type="entry name" value="DIOX_N"/>
    <property type="match status" value="1"/>
</dbReference>
<dbReference type="SUPFAM" id="SSF51197">
    <property type="entry name" value="Clavaminate synthase-like"/>
    <property type="match status" value="1"/>
</dbReference>
<dbReference type="Proteomes" id="UP000218334">
    <property type="component" value="Unassembled WGS sequence"/>
</dbReference>
<proteinExistence type="predicted"/>
<protein>
    <recommendedName>
        <fullName evidence="1">Non-haem dioxygenase N-terminal domain-containing protein</fullName>
    </recommendedName>
</protein>
<accession>A0A2H3BVC2</accession>
<dbReference type="EMBL" id="KZ293425">
    <property type="protein sequence ID" value="PBK70942.1"/>
    <property type="molecule type" value="Genomic_DNA"/>
</dbReference>
<dbReference type="Gene3D" id="2.60.120.330">
    <property type="entry name" value="B-lactam Antibiotic, Isopenicillin N Synthase, Chain"/>
    <property type="match status" value="1"/>
</dbReference>
<reference evidence="3" key="1">
    <citation type="journal article" date="2017" name="Nat. Ecol. Evol.">
        <title>Genome expansion and lineage-specific genetic innovations in the forest pathogenic fungi Armillaria.</title>
        <authorList>
            <person name="Sipos G."/>
            <person name="Prasanna A.N."/>
            <person name="Walter M.C."/>
            <person name="O'Connor E."/>
            <person name="Balint B."/>
            <person name="Krizsan K."/>
            <person name="Kiss B."/>
            <person name="Hess J."/>
            <person name="Varga T."/>
            <person name="Slot J."/>
            <person name="Riley R."/>
            <person name="Boka B."/>
            <person name="Rigling D."/>
            <person name="Barry K."/>
            <person name="Lee J."/>
            <person name="Mihaltcheva S."/>
            <person name="LaButti K."/>
            <person name="Lipzen A."/>
            <person name="Waldron R."/>
            <person name="Moloney N.M."/>
            <person name="Sperisen C."/>
            <person name="Kredics L."/>
            <person name="Vagvoelgyi C."/>
            <person name="Patrignani A."/>
            <person name="Fitzpatrick D."/>
            <person name="Nagy I."/>
            <person name="Doyle S."/>
            <person name="Anderson J.B."/>
            <person name="Grigoriev I.V."/>
            <person name="Gueldener U."/>
            <person name="Muensterkoetter M."/>
            <person name="Nagy L.G."/>
        </authorList>
    </citation>
    <scope>NUCLEOTIDE SEQUENCE [LARGE SCALE GENOMIC DNA]</scope>
    <source>
        <strain evidence="3">28-4</strain>
    </source>
</reference>
<gene>
    <name evidence="2" type="ORF">ARMSODRAFT_955665</name>
</gene>